<evidence type="ECO:0000313" key="2">
    <source>
        <dbReference type="Proteomes" id="UP000238479"/>
    </source>
</evidence>
<dbReference type="STRING" id="74649.A0A2P6QTP3"/>
<dbReference type="InterPro" id="IPR014729">
    <property type="entry name" value="Rossmann-like_a/b/a_fold"/>
</dbReference>
<dbReference type="EMBL" id="PDCK01000042">
    <property type="protein sequence ID" value="PRQ37553.1"/>
    <property type="molecule type" value="Genomic_DNA"/>
</dbReference>
<evidence type="ECO:0000313" key="1">
    <source>
        <dbReference type="EMBL" id="PRQ37553.1"/>
    </source>
</evidence>
<organism evidence="1 2">
    <name type="scientific">Rosa chinensis</name>
    <name type="common">China rose</name>
    <dbReference type="NCBI Taxonomy" id="74649"/>
    <lineage>
        <taxon>Eukaryota</taxon>
        <taxon>Viridiplantae</taxon>
        <taxon>Streptophyta</taxon>
        <taxon>Embryophyta</taxon>
        <taxon>Tracheophyta</taxon>
        <taxon>Spermatophyta</taxon>
        <taxon>Magnoliopsida</taxon>
        <taxon>eudicotyledons</taxon>
        <taxon>Gunneridae</taxon>
        <taxon>Pentapetalae</taxon>
        <taxon>rosids</taxon>
        <taxon>fabids</taxon>
        <taxon>Rosales</taxon>
        <taxon>Rosaceae</taxon>
        <taxon>Rosoideae</taxon>
        <taxon>Rosoideae incertae sedis</taxon>
        <taxon>Rosa</taxon>
    </lineage>
</organism>
<name>A0A2P6QTP3_ROSCH</name>
<proteinExistence type="predicted"/>
<protein>
    <submittedName>
        <fullName evidence="1">Putative rossmann-like alpha/beta/alpha sandwich protein</fullName>
    </submittedName>
</protein>
<dbReference type="Proteomes" id="UP000238479">
    <property type="component" value="Chromosome 4"/>
</dbReference>
<dbReference type="SUPFAM" id="SSF52402">
    <property type="entry name" value="Adenine nucleotide alpha hydrolases-like"/>
    <property type="match status" value="1"/>
</dbReference>
<accession>A0A2P6QTP3</accession>
<dbReference type="Gene3D" id="3.40.50.620">
    <property type="entry name" value="HUPs"/>
    <property type="match status" value="1"/>
</dbReference>
<reference evidence="1 2" key="1">
    <citation type="journal article" date="2018" name="Nat. Genet.">
        <title>The Rosa genome provides new insights in the design of modern roses.</title>
        <authorList>
            <person name="Bendahmane M."/>
        </authorList>
    </citation>
    <scope>NUCLEOTIDE SEQUENCE [LARGE SCALE GENOMIC DNA]</scope>
    <source>
        <strain evidence="2">cv. Old Blush</strain>
    </source>
</reference>
<dbReference type="Gramene" id="PRQ37553">
    <property type="protein sequence ID" value="PRQ37553"/>
    <property type="gene ID" value="RchiOBHm_Chr4g0403861"/>
</dbReference>
<comment type="caution">
    <text evidence="1">The sequence shown here is derived from an EMBL/GenBank/DDBJ whole genome shotgun (WGS) entry which is preliminary data.</text>
</comment>
<dbReference type="CDD" id="cd00293">
    <property type="entry name" value="USP-like"/>
    <property type="match status" value="1"/>
</dbReference>
<keyword evidence="2" id="KW-1185">Reference proteome</keyword>
<gene>
    <name evidence="1" type="ORF">RchiOBHm_Chr4g0403861</name>
</gene>
<sequence>MPSVPAKILIGISSDPDESKQLLSRAISVLAHPNDNIVAIHVLGQSKRESVTKSQSQLRRAKAYVISVLGEFARTCQSKQVNLEAKVIFCSSIGRGLVEEAKSIFADYLLLCSSRNQSNR</sequence>
<dbReference type="AlphaFoldDB" id="A0A2P6QTP3"/>